<dbReference type="Proteomes" id="UP000024635">
    <property type="component" value="Unassembled WGS sequence"/>
</dbReference>
<feature type="compositionally biased region" description="Basic and acidic residues" evidence="1">
    <location>
        <begin position="122"/>
        <end position="133"/>
    </location>
</feature>
<name>A0A016TDP1_9BILA</name>
<organism evidence="2 3">
    <name type="scientific">Ancylostoma ceylanicum</name>
    <dbReference type="NCBI Taxonomy" id="53326"/>
    <lineage>
        <taxon>Eukaryota</taxon>
        <taxon>Metazoa</taxon>
        <taxon>Ecdysozoa</taxon>
        <taxon>Nematoda</taxon>
        <taxon>Chromadorea</taxon>
        <taxon>Rhabditida</taxon>
        <taxon>Rhabditina</taxon>
        <taxon>Rhabditomorpha</taxon>
        <taxon>Strongyloidea</taxon>
        <taxon>Ancylostomatidae</taxon>
        <taxon>Ancylostomatinae</taxon>
        <taxon>Ancylostoma</taxon>
    </lineage>
</organism>
<dbReference type="AlphaFoldDB" id="A0A016TDP1"/>
<dbReference type="OrthoDB" id="5868217at2759"/>
<dbReference type="EMBL" id="JARK01001448">
    <property type="protein sequence ID" value="EYC00826.1"/>
    <property type="molecule type" value="Genomic_DNA"/>
</dbReference>
<gene>
    <name evidence="2" type="primary">Acey_s0112.g281</name>
    <name evidence="2" type="ORF">Y032_0112g281</name>
</gene>
<comment type="caution">
    <text evidence="2">The sequence shown here is derived from an EMBL/GenBank/DDBJ whole genome shotgun (WGS) entry which is preliminary data.</text>
</comment>
<evidence type="ECO:0000313" key="2">
    <source>
        <dbReference type="EMBL" id="EYC00826.1"/>
    </source>
</evidence>
<reference evidence="3" key="1">
    <citation type="journal article" date="2015" name="Nat. Genet.">
        <title>The genome and transcriptome of the zoonotic hookworm Ancylostoma ceylanicum identify infection-specific gene families.</title>
        <authorList>
            <person name="Schwarz E.M."/>
            <person name="Hu Y."/>
            <person name="Antoshechkin I."/>
            <person name="Miller M.M."/>
            <person name="Sternberg P.W."/>
            <person name="Aroian R.V."/>
        </authorList>
    </citation>
    <scope>NUCLEOTIDE SEQUENCE</scope>
    <source>
        <strain evidence="3">HY135</strain>
    </source>
</reference>
<dbReference type="Pfam" id="PF17618">
    <property type="entry name" value="SL4P"/>
    <property type="match status" value="1"/>
</dbReference>
<evidence type="ECO:0000256" key="1">
    <source>
        <dbReference type="SAM" id="MobiDB-lite"/>
    </source>
</evidence>
<proteinExistence type="predicted"/>
<accession>A0A016TDP1</accession>
<evidence type="ECO:0000313" key="3">
    <source>
        <dbReference type="Proteomes" id="UP000024635"/>
    </source>
</evidence>
<feature type="region of interest" description="Disordered" evidence="1">
    <location>
        <begin position="86"/>
        <end position="133"/>
    </location>
</feature>
<feature type="compositionally biased region" description="Basic and acidic residues" evidence="1">
    <location>
        <begin position="94"/>
        <end position="112"/>
    </location>
</feature>
<protein>
    <submittedName>
        <fullName evidence="2">Uncharacterized protein</fullName>
    </submittedName>
</protein>
<keyword evidence="3" id="KW-1185">Reference proteome</keyword>
<dbReference type="InterPro" id="IPR035127">
    <property type="entry name" value="SL4P"/>
</dbReference>
<sequence length="194" mass="22892">MTEEEKTVTLKLYRGSVPRLMIDYKDKNDLYEKFMKNIRRLNFPIGEIYAFDNETNQLVIKNANDLLAAVNDHYNVKVYVCPAEESDPLSCPKAGKEKDEEKGKEILRKERTPSPARARGRSRSEPRHGSHYRSEHSFYPMPWNFGPWMDPRYGCIPPFFWGPRGFGMDRHHHHVEKKHKKCQCKDLRVNLEKL</sequence>